<dbReference type="KEGG" id="mgm:Mmc1_3048"/>
<evidence type="ECO:0000256" key="5">
    <source>
        <dbReference type="SAM" id="Phobius"/>
    </source>
</evidence>
<reference evidence="6 7" key="2">
    <citation type="journal article" date="2012" name="Int. J. Syst. Evol. Microbiol.">
        <title>Magnetococcus marinus gen. nov., sp. nov., a marine, magnetotactic bacterium that represents a novel lineage (Magnetococcaceae fam. nov.; Magnetococcales ord. nov.) at the base of the Alphaproteobacteria.</title>
        <authorList>
            <person name="Bazylinski D.A."/>
            <person name="Williams T.J."/>
            <person name="Lefevre C.T."/>
            <person name="Berg R.J."/>
            <person name="Zhang C.L."/>
            <person name="Bowser S.S."/>
            <person name="Dean A.J."/>
            <person name="Beveridge T.J."/>
        </authorList>
    </citation>
    <scope>NUCLEOTIDE SEQUENCE [LARGE SCALE GENOMIC DNA]</scope>
    <source>
        <strain evidence="7">ATCC BAA-1437 / JCM 17883 / MC-1</strain>
    </source>
</reference>
<dbReference type="eggNOG" id="COG1275">
    <property type="taxonomic scope" value="Bacteria"/>
</dbReference>
<feature type="transmembrane region" description="Helical" evidence="5">
    <location>
        <begin position="40"/>
        <end position="61"/>
    </location>
</feature>
<dbReference type="Gene3D" id="1.50.10.150">
    <property type="entry name" value="Voltage-dependent anion channel"/>
    <property type="match status" value="1"/>
</dbReference>
<dbReference type="InterPro" id="IPR038665">
    <property type="entry name" value="Voltage-dep_anion_channel_sf"/>
</dbReference>
<evidence type="ECO:0000256" key="3">
    <source>
        <dbReference type="ARBA" id="ARBA00022989"/>
    </source>
</evidence>
<dbReference type="PANTHER" id="PTHR37955">
    <property type="entry name" value="TELLURITE RESISTANCE PROTEIN TEHA"/>
    <property type="match status" value="1"/>
</dbReference>
<keyword evidence="4 5" id="KW-0472">Membrane</keyword>
<evidence type="ECO:0000256" key="1">
    <source>
        <dbReference type="ARBA" id="ARBA00004141"/>
    </source>
</evidence>
<dbReference type="InterPro" id="IPR004695">
    <property type="entry name" value="SLAC1/Mae1/Ssu1/TehA"/>
</dbReference>
<dbReference type="Pfam" id="PF03595">
    <property type="entry name" value="SLAC1"/>
    <property type="match status" value="1"/>
</dbReference>
<gene>
    <name evidence="6" type="ordered locus">Mmc1_3048</name>
</gene>
<evidence type="ECO:0000256" key="4">
    <source>
        <dbReference type="ARBA" id="ARBA00023136"/>
    </source>
</evidence>
<feature type="transmembrane region" description="Helical" evidence="5">
    <location>
        <begin position="107"/>
        <end position="128"/>
    </location>
</feature>
<dbReference type="GO" id="GO:0046583">
    <property type="term" value="F:monoatomic cation efflux transmembrane transporter activity"/>
    <property type="evidence" value="ECO:0007669"/>
    <property type="project" value="TreeGrafter"/>
</dbReference>
<dbReference type="HOGENOM" id="CLU_044414_0_0_5"/>
<dbReference type="InterPro" id="IPR052951">
    <property type="entry name" value="Tellurite_res_ion_channel"/>
</dbReference>
<keyword evidence="2 5" id="KW-0812">Transmembrane</keyword>
<feature type="transmembrane region" description="Helical" evidence="5">
    <location>
        <begin position="140"/>
        <end position="161"/>
    </location>
</feature>
<proteinExistence type="predicted"/>
<feature type="transmembrane region" description="Helical" evidence="5">
    <location>
        <begin position="224"/>
        <end position="241"/>
    </location>
</feature>
<sequence length="317" mass="35940" precursor="true">MISPPRLPFLPISIFATVMGLAGLSIAWTKAEPLLKLATLSPLLMGLTGTLFVVLLLLYVVKVVRHPEAVRAELHHPIKLSFFPTISISLLLLSIVTLHLMPHLSKGLWLLGAGLHLGLTLYVLSAWLNHDHFEIKHMNPSWFIPVVGNIVIPLAGVEHGYLEPSWFFFSIGLLFWLVLMVIVFYRLFFHPPLPDKLMPTLFILIAPPAVGFLAYLKLTGELDAFARILYYAGLFLTLMLFTQIRRFTRLKFFLSWWAYSFPLAAITVATLVMQQRLNTLFYLWLSMLLMGILCLVILGLAVRTGLAVYRREICVEE</sequence>
<evidence type="ECO:0000313" key="6">
    <source>
        <dbReference type="EMBL" id="ABK45539.1"/>
    </source>
</evidence>
<dbReference type="OrthoDB" id="958273at2"/>
<comment type="subcellular location">
    <subcellularLocation>
        <location evidence="1">Membrane</location>
        <topology evidence="1">Multi-pass membrane protein</topology>
    </subcellularLocation>
</comment>
<feature type="transmembrane region" description="Helical" evidence="5">
    <location>
        <begin position="82"/>
        <end position="101"/>
    </location>
</feature>
<organism evidence="6 7">
    <name type="scientific">Magnetococcus marinus (strain ATCC BAA-1437 / JCM 17883 / MC-1)</name>
    <dbReference type="NCBI Taxonomy" id="156889"/>
    <lineage>
        <taxon>Bacteria</taxon>
        <taxon>Pseudomonadati</taxon>
        <taxon>Pseudomonadota</taxon>
        <taxon>Magnetococcia</taxon>
        <taxon>Magnetococcales</taxon>
        <taxon>Magnetococcaceae</taxon>
        <taxon>Magnetococcus</taxon>
    </lineage>
</organism>
<feature type="transmembrane region" description="Helical" evidence="5">
    <location>
        <begin position="200"/>
        <end position="218"/>
    </location>
</feature>
<dbReference type="Proteomes" id="UP000002586">
    <property type="component" value="Chromosome"/>
</dbReference>
<evidence type="ECO:0000256" key="2">
    <source>
        <dbReference type="ARBA" id="ARBA00022692"/>
    </source>
</evidence>
<feature type="transmembrane region" description="Helical" evidence="5">
    <location>
        <begin position="167"/>
        <end position="188"/>
    </location>
</feature>
<protein>
    <submittedName>
        <fullName evidence="6">C4-dicarboxylate transporter/malic acid transport protein</fullName>
    </submittedName>
</protein>
<feature type="transmembrane region" description="Helical" evidence="5">
    <location>
        <begin position="7"/>
        <end position="28"/>
    </location>
</feature>
<dbReference type="STRING" id="156889.Mmc1_3048"/>
<feature type="transmembrane region" description="Helical" evidence="5">
    <location>
        <begin position="279"/>
        <end position="302"/>
    </location>
</feature>
<dbReference type="EMBL" id="CP000471">
    <property type="protein sequence ID" value="ABK45539.1"/>
    <property type="molecule type" value="Genomic_DNA"/>
</dbReference>
<keyword evidence="7" id="KW-1185">Reference proteome</keyword>
<dbReference type="CDD" id="cd09323">
    <property type="entry name" value="TDT_SLAC1_like"/>
    <property type="match status" value="1"/>
</dbReference>
<dbReference type="AlphaFoldDB" id="A0LC46"/>
<dbReference type="PANTHER" id="PTHR37955:SF1">
    <property type="entry name" value="DEP DOMAIN-CONTAINING PROTEIN"/>
    <property type="match status" value="1"/>
</dbReference>
<keyword evidence="3 5" id="KW-1133">Transmembrane helix</keyword>
<name>A0LC46_MAGMM</name>
<feature type="transmembrane region" description="Helical" evidence="5">
    <location>
        <begin position="253"/>
        <end position="273"/>
    </location>
</feature>
<evidence type="ECO:0000313" key="7">
    <source>
        <dbReference type="Proteomes" id="UP000002586"/>
    </source>
</evidence>
<dbReference type="GO" id="GO:0005886">
    <property type="term" value="C:plasma membrane"/>
    <property type="evidence" value="ECO:0007669"/>
    <property type="project" value="TreeGrafter"/>
</dbReference>
<reference evidence="7" key="1">
    <citation type="journal article" date="2009" name="Appl. Environ. Microbiol.">
        <title>Complete genome sequence of the chemolithoautotrophic marine magnetotactic coccus strain MC-1.</title>
        <authorList>
            <person name="Schubbe S."/>
            <person name="Williams T.J."/>
            <person name="Xie G."/>
            <person name="Kiss H.E."/>
            <person name="Brettin T.S."/>
            <person name="Martinez D."/>
            <person name="Ross C.A."/>
            <person name="Schuler D."/>
            <person name="Cox B.L."/>
            <person name="Nealson K.H."/>
            <person name="Bazylinski D.A."/>
        </authorList>
    </citation>
    <scope>NUCLEOTIDE SEQUENCE [LARGE SCALE GENOMIC DNA]</scope>
    <source>
        <strain evidence="7">ATCC BAA-1437 / JCM 17883 / MC-1</strain>
    </source>
</reference>
<dbReference type="RefSeq" id="WP_011714603.1">
    <property type="nucleotide sequence ID" value="NC_008576.1"/>
</dbReference>
<accession>A0LC46</accession>